<evidence type="ECO:0000313" key="2">
    <source>
        <dbReference type="Proteomes" id="UP000560658"/>
    </source>
</evidence>
<sequence length="580" mass="67790">MKTIYELQLVKEMDKQTIRYLSPFVCVEAINNEESFQWKTLLRNAGKYGKHEAITRFDIPLYKRKGYEQTYLGPSVYNSVKYGYRYRDQLYVGMAAEKDAGEPFGALHNRYGYDYYSFYLLLRNCGRLRSLAVGNYRMSFGQGLVISTDYMMGKTVYASSFNSRSTGIKKHASTDEYNYFRGIASTVALGKWWTASGFYSHRTMDGVITDGEITSIYKTGLHRSEKEADKKNLFTTQLTGGNLSYQQNRLKWGITGIYYFFNRPYEPELTGYSKYNLHGRTFYNVGTDYAYRWYRLSFQGETAIGKQGMATINRIQYSPTEDYQLVLIQRYYSYQYWAMFAHSFAEGGSVQNENGWYLAAEATPFSHWRFFASFDWFSFPWMKYRISKPSQGLETVLQTNYSPFDNLTMYLKYRYKKRERDLSGTNNEVTLPTFSHQLRYRLNYSASKMFSLRTTLDYNHFSIQGKTASHGYLASQMVSYQLPCFPLRMEVQGSYFSTDDYDSRVYAAEKGLLYTFFTPSFQGHGVRCSAHLRYDLNTHWMFIAKFGETIYSDRDEIGSGNDLIRGNKKADVQMQLRVKF</sequence>
<keyword evidence="2" id="KW-1185">Reference proteome</keyword>
<comment type="caution">
    <text evidence="1">The sequence shown here is derived from an EMBL/GenBank/DDBJ whole genome shotgun (WGS) entry which is preliminary data.</text>
</comment>
<protein>
    <recommendedName>
        <fullName evidence="3">Helix-hairpin-helix domain-containing protein</fullName>
    </recommendedName>
</protein>
<gene>
    <name evidence="1" type="ORF">GGR06_002151</name>
</gene>
<proteinExistence type="predicted"/>
<accession>A0A840CW98</accession>
<name>A0A840CW98_9BACE</name>
<organism evidence="1 2">
    <name type="scientific">Bacteroides reticulotermitis</name>
    <dbReference type="NCBI Taxonomy" id="1133319"/>
    <lineage>
        <taxon>Bacteria</taxon>
        <taxon>Pseudomonadati</taxon>
        <taxon>Bacteroidota</taxon>
        <taxon>Bacteroidia</taxon>
        <taxon>Bacteroidales</taxon>
        <taxon>Bacteroidaceae</taxon>
        <taxon>Bacteroides</taxon>
    </lineage>
</organism>
<evidence type="ECO:0000313" key="1">
    <source>
        <dbReference type="EMBL" id="MBB4044357.1"/>
    </source>
</evidence>
<dbReference type="AlphaFoldDB" id="A0A840CW98"/>
<evidence type="ECO:0008006" key="3">
    <source>
        <dbReference type="Google" id="ProtNLM"/>
    </source>
</evidence>
<dbReference type="Proteomes" id="UP000560658">
    <property type="component" value="Unassembled WGS sequence"/>
</dbReference>
<reference evidence="1" key="1">
    <citation type="submission" date="2020-08" db="EMBL/GenBank/DDBJ databases">
        <title>Genomic Encyclopedia of Type Strains, Phase IV (KMG-IV): sequencing the most valuable type-strain genomes for metagenomic binning, comparative biology and taxonomic classification.</title>
        <authorList>
            <person name="Goeker M."/>
        </authorList>
    </citation>
    <scope>NUCLEOTIDE SEQUENCE [LARGE SCALE GENOMIC DNA]</scope>
    <source>
        <strain evidence="1">DSM 105720</strain>
    </source>
</reference>
<dbReference type="EMBL" id="JACIER010000008">
    <property type="protein sequence ID" value="MBB4044357.1"/>
    <property type="molecule type" value="Genomic_DNA"/>
</dbReference>